<name>A0ABP3FBD2_9GAMM</name>
<organism evidence="2 3">
    <name type="scientific">Psychrobacter aestuarii</name>
    <dbReference type="NCBI Taxonomy" id="556327"/>
    <lineage>
        <taxon>Bacteria</taxon>
        <taxon>Pseudomonadati</taxon>
        <taxon>Pseudomonadota</taxon>
        <taxon>Gammaproteobacteria</taxon>
        <taxon>Moraxellales</taxon>
        <taxon>Moraxellaceae</taxon>
        <taxon>Psychrobacter</taxon>
    </lineage>
</organism>
<reference evidence="3" key="1">
    <citation type="journal article" date="2019" name="Int. J. Syst. Evol. Microbiol.">
        <title>The Global Catalogue of Microorganisms (GCM) 10K type strain sequencing project: providing services to taxonomists for standard genome sequencing and annotation.</title>
        <authorList>
            <consortium name="The Broad Institute Genomics Platform"/>
            <consortium name="The Broad Institute Genome Sequencing Center for Infectious Disease"/>
            <person name="Wu L."/>
            <person name="Ma J."/>
        </authorList>
    </citation>
    <scope>NUCLEOTIDE SEQUENCE [LARGE SCALE GENOMIC DNA]</scope>
    <source>
        <strain evidence="3">JCM 16343</strain>
    </source>
</reference>
<dbReference type="Pfam" id="PF13460">
    <property type="entry name" value="NAD_binding_10"/>
    <property type="match status" value="1"/>
</dbReference>
<dbReference type="Proteomes" id="UP001501787">
    <property type="component" value="Unassembled WGS sequence"/>
</dbReference>
<dbReference type="InterPro" id="IPR016040">
    <property type="entry name" value="NAD(P)-bd_dom"/>
</dbReference>
<dbReference type="Gene3D" id="3.40.50.720">
    <property type="entry name" value="NAD(P)-binding Rossmann-like Domain"/>
    <property type="match status" value="1"/>
</dbReference>
<dbReference type="SUPFAM" id="SSF51735">
    <property type="entry name" value="NAD(P)-binding Rossmann-fold domains"/>
    <property type="match status" value="1"/>
</dbReference>
<dbReference type="EMBL" id="BAAAFR010000001">
    <property type="protein sequence ID" value="GAA0308692.1"/>
    <property type="molecule type" value="Genomic_DNA"/>
</dbReference>
<evidence type="ECO:0000259" key="1">
    <source>
        <dbReference type="Pfam" id="PF13460"/>
    </source>
</evidence>
<evidence type="ECO:0000313" key="3">
    <source>
        <dbReference type="Proteomes" id="UP001501787"/>
    </source>
</evidence>
<dbReference type="PANTHER" id="PTHR15020:SF50">
    <property type="entry name" value="UPF0659 PROTEIN YMR090W"/>
    <property type="match status" value="1"/>
</dbReference>
<dbReference type="RefSeq" id="WP_201504231.1">
    <property type="nucleotide sequence ID" value="NZ_BAAAFR010000001.1"/>
</dbReference>
<accession>A0ABP3FBD2</accession>
<gene>
    <name evidence="2" type="ORF">GCM10009129_02270</name>
</gene>
<feature type="domain" description="NAD(P)-binding" evidence="1">
    <location>
        <begin position="7"/>
        <end position="188"/>
    </location>
</feature>
<dbReference type="PANTHER" id="PTHR15020">
    <property type="entry name" value="FLAVIN REDUCTASE-RELATED"/>
    <property type="match status" value="1"/>
</dbReference>
<proteinExistence type="predicted"/>
<sequence length="212" mass="22912">MNILVIGASGRVGQKLTEQLLDSGHTVTGTTRDKDTLFDNDNYTQLDLDLSASNKDIAAQITEDFDAVYFTAGSGGKDVLAVDLHGAVKTMQVAEVKGISRYIMLSAVYSLDTSKWDAPSVQALSDYYIAKHYADDFLIHRTNLDYTIVQPGSLTEDAPTHQIDINSDDAGSNTISDVAETLAGILTAENTYKQVFAMQNGKTPIEQAIGIV</sequence>
<dbReference type="InterPro" id="IPR036291">
    <property type="entry name" value="NAD(P)-bd_dom_sf"/>
</dbReference>
<comment type="caution">
    <text evidence="2">The sequence shown here is derived from an EMBL/GenBank/DDBJ whole genome shotgun (WGS) entry which is preliminary data.</text>
</comment>
<protein>
    <submittedName>
        <fullName evidence="2">SDR family oxidoreductase</fullName>
    </submittedName>
</protein>
<evidence type="ECO:0000313" key="2">
    <source>
        <dbReference type="EMBL" id="GAA0308692.1"/>
    </source>
</evidence>
<keyword evidence="3" id="KW-1185">Reference proteome</keyword>